<dbReference type="InterPro" id="IPR050490">
    <property type="entry name" value="Bact_solute-bd_prot1"/>
</dbReference>
<dbReference type="SUPFAM" id="SSF53850">
    <property type="entry name" value="Periplasmic binding protein-like II"/>
    <property type="match status" value="1"/>
</dbReference>
<keyword evidence="4" id="KW-0813">Transport</keyword>
<dbReference type="Pfam" id="PF01547">
    <property type="entry name" value="SBP_bac_1"/>
    <property type="match status" value="1"/>
</dbReference>
<evidence type="ECO:0000256" key="3">
    <source>
        <dbReference type="SAM" id="SignalP"/>
    </source>
</evidence>
<dbReference type="PANTHER" id="PTHR43649:SF12">
    <property type="entry name" value="DIACETYLCHITOBIOSE BINDING PROTEIN DASA"/>
    <property type="match status" value="1"/>
</dbReference>
<sequence>MLVDRRTLLQTAAAVPVLALAPRLAQAAPEGRINYWHHLTSESEFKGLEAVMALFQQRYPGISLTQENIPNPEYMSKITAAVVSGSKPDTAMVIAERVNDMVGMGGLLDITDRIKGWDKAAGFPEDRWSGASVGGKIYGVPAFTFVDWMYYRKDWFDEAGISGPPKTMAEFQDAAIKLTDPAKGRYGFGLRGGAGGYAFVIDTIESFGSPIVVDGKPAMDKPKAVEAVTFLSELFTRHKACPPSAPNDSYRQIMEAFKTGQTAMVWHHTGSLAEISGAMKPGQFMTAVRPAGPAAHIARLTYLFNGLMSDANAEAAWAWIAFWAEPDAAIAFLEQTGYFPASPATASDSRITGNPLYGAAVETTKFGRLPPRFIGSAGWDDNVVLPEFQKVLVGRSTPEACVDALMAGLDAALQ</sequence>
<gene>
    <name evidence="4" type="ORF">E9232_006902</name>
</gene>
<organism evidence="4 5">
    <name type="scientific">Inquilinus ginsengisoli</name>
    <dbReference type="NCBI Taxonomy" id="363840"/>
    <lineage>
        <taxon>Bacteria</taxon>
        <taxon>Pseudomonadati</taxon>
        <taxon>Pseudomonadota</taxon>
        <taxon>Alphaproteobacteria</taxon>
        <taxon>Rhodospirillales</taxon>
        <taxon>Rhodospirillaceae</taxon>
        <taxon>Inquilinus</taxon>
    </lineage>
</organism>
<evidence type="ECO:0000313" key="4">
    <source>
        <dbReference type="EMBL" id="MDR6294348.1"/>
    </source>
</evidence>
<evidence type="ECO:0000313" key="5">
    <source>
        <dbReference type="Proteomes" id="UP001262410"/>
    </source>
</evidence>
<comment type="caution">
    <text evidence="4">The sequence shown here is derived from an EMBL/GenBank/DDBJ whole genome shotgun (WGS) entry which is preliminary data.</text>
</comment>
<dbReference type="PANTHER" id="PTHR43649">
    <property type="entry name" value="ARABINOSE-BINDING PROTEIN-RELATED"/>
    <property type="match status" value="1"/>
</dbReference>
<name>A0ABU1K0G4_9PROT</name>
<dbReference type="InterPro" id="IPR006059">
    <property type="entry name" value="SBP"/>
</dbReference>
<comment type="subcellular location">
    <subcellularLocation>
        <location evidence="1">Periplasm</location>
    </subcellularLocation>
</comment>
<feature type="signal peptide" evidence="3">
    <location>
        <begin position="1"/>
        <end position="27"/>
    </location>
</feature>
<feature type="chain" id="PRO_5045924345" evidence="3">
    <location>
        <begin position="28"/>
        <end position="414"/>
    </location>
</feature>
<dbReference type="Gene3D" id="3.40.190.10">
    <property type="entry name" value="Periplasmic binding protein-like II"/>
    <property type="match status" value="1"/>
</dbReference>
<evidence type="ECO:0000256" key="1">
    <source>
        <dbReference type="ARBA" id="ARBA00004418"/>
    </source>
</evidence>
<comment type="similarity">
    <text evidence="2">Belongs to the bacterial solute-binding protein 1 family.</text>
</comment>
<dbReference type="CDD" id="cd13585">
    <property type="entry name" value="PBP2_TMBP_like"/>
    <property type="match status" value="1"/>
</dbReference>
<dbReference type="PROSITE" id="PS51318">
    <property type="entry name" value="TAT"/>
    <property type="match status" value="1"/>
</dbReference>
<keyword evidence="5" id="KW-1185">Reference proteome</keyword>
<keyword evidence="3" id="KW-0732">Signal</keyword>
<protein>
    <submittedName>
        <fullName evidence="4">Multiple sugar transport system substrate-binding protein</fullName>
    </submittedName>
</protein>
<accession>A0ABU1K0G4</accession>
<dbReference type="Proteomes" id="UP001262410">
    <property type="component" value="Unassembled WGS sequence"/>
</dbReference>
<dbReference type="EMBL" id="JAVDPW010000018">
    <property type="protein sequence ID" value="MDR6294348.1"/>
    <property type="molecule type" value="Genomic_DNA"/>
</dbReference>
<dbReference type="InterPro" id="IPR006311">
    <property type="entry name" value="TAT_signal"/>
</dbReference>
<keyword evidence="4" id="KW-0762">Sugar transport</keyword>
<reference evidence="4 5" key="1">
    <citation type="submission" date="2023-07" db="EMBL/GenBank/DDBJ databases">
        <title>Sorghum-associated microbial communities from plants grown in Nebraska, USA.</title>
        <authorList>
            <person name="Schachtman D."/>
        </authorList>
    </citation>
    <scope>NUCLEOTIDE SEQUENCE [LARGE SCALE GENOMIC DNA]</scope>
    <source>
        <strain evidence="4 5">584</strain>
    </source>
</reference>
<evidence type="ECO:0000256" key="2">
    <source>
        <dbReference type="ARBA" id="ARBA00008520"/>
    </source>
</evidence>
<dbReference type="RefSeq" id="WP_309801819.1">
    <property type="nucleotide sequence ID" value="NZ_JAVDPW010000018.1"/>
</dbReference>
<proteinExistence type="inferred from homology"/>